<accession>B9F363</accession>
<sequence length="158" mass="16371">MWCLFKLGDEILAARAATLSTYLDALLPLETASPTEKVVARETEPAKLLLDVGGGAERVGWEVAASPVWGSGSGTAPTGSPLLGSVARPNTLRIWAGSQPAWAATTCGAARASGRSGATRREASAVTAWRPGNGGVVEQATVHGRHRRQWKGGAGGWQ</sequence>
<protein>
    <submittedName>
        <fullName evidence="1">Uncharacterized protein</fullName>
    </submittedName>
</protein>
<reference evidence="1" key="1">
    <citation type="journal article" date="2005" name="PLoS Biol.">
        <title>The genomes of Oryza sativa: a history of duplications.</title>
        <authorList>
            <person name="Yu J."/>
            <person name="Wang J."/>
            <person name="Lin W."/>
            <person name="Li S."/>
            <person name="Li H."/>
            <person name="Zhou J."/>
            <person name="Ni P."/>
            <person name="Dong W."/>
            <person name="Hu S."/>
            <person name="Zeng C."/>
            <person name="Zhang J."/>
            <person name="Zhang Y."/>
            <person name="Li R."/>
            <person name="Xu Z."/>
            <person name="Li S."/>
            <person name="Li X."/>
            <person name="Zheng H."/>
            <person name="Cong L."/>
            <person name="Lin L."/>
            <person name="Yin J."/>
            <person name="Geng J."/>
            <person name="Li G."/>
            <person name="Shi J."/>
            <person name="Liu J."/>
            <person name="Lv H."/>
            <person name="Li J."/>
            <person name="Wang J."/>
            <person name="Deng Y."/>
            <person name="Ran L."/>
            <person name="Shi X."/>
            <person name="Wang X."/>
            <person name="Wu Q."/>
            <person name="Li C."/>
            <person name="Ren X."/>
            <person name="Wang J."/>
            <person name="Wang X."/>
            <person name="Li D."/>
            <person name="Liu D."/>
            <person name="Zhang X."/>
            <person name="Ji Z."/>
            <person name="Zhao W."/>
            <person name="Sun Y."/>
            <person name="Zhang Z."/>
            <person name="Bao J."/>
            <person name="Han Y."/>
            <person name="Dong L."/>
            <person name="Ji J."/>
            <person name="Chen P."/>
            <person name="Wu S."/>
            <person name="Liu J."/>
            <person name="Xiao Y."/>
            <person name="Bu D."/>
            <person name="Tan J."/>
            <person name="Yang L."/>
            <person name="Ye C."/>
            <person name="Zhang J."/>
            <person name="Xu J."/>
            <person name="Zhou Y."/>
            <person name="Yu Y."/>
            <person name="Zhang B."/>
            <person name="Zhuang S."/>
            <person name="Wei H."/>
            <person name="Liu B."/>
            <person name="Lei M."/>
            <person name="Yu H."/>
            <person name="Li Y."/>
            <person name="Xu H."/>
            <person name="Wei S."/>
            <person name="He X."/>
            <person name="Fang L."/>
            <person name="Zhang Z."/>
            <person name="Zhang Y."/>
            <person name="Huang X."/>
            <person name="Su Z."/>
            <person name="Tong W."/>
            <person name="Li J."/>
            <person name="Tong Z."/>
            <person name="Li S."/>
            <person name="Ye J."/>
            <person name="Wang L."/>
            <person name="Fang L."/>
            <person name="Lei T."/>
            <person name="Chen C."/>
            <person name="Chen H."/>
            <person name="Xu Z."/>
            <person name="Li H."/>
            <person name="Huang H."/>
            <person name="Zhang F."/>
            <person name="Xu H."/>
            <person name="Li N."/>
            <person name="Zhao C."/>
            <person name="Li S."/>
            <person name="Dong L."/>
            <person name="Huang Y."/>
            <person name="Li L."/>
            <person name="Xi Y."/>
            <person name="Qi Q."/>
            <person name="Li W."/>
            <person name="Zhang B."/>
            <person name="Hu W."/>
            <person name="Zhang Y."/>
            <person name="Tian X."/>
            <person name="Jiao Y."/>
            <person name="Liang X."/>
            <person name="Jin J."/>
            <person name="Gao L."/>
            <person name="Zheng W."/>
            <person name="Hao B."/>
            <person name="Liu S."/>
            <person name="Wang W."/>
            <person name="Yuan L."/>
            <person name="Cao M."/>
            <person name="McDermott J."/>
            <person name="Samudrala R."/>
            <person name="Wang J."/>
            <person name="Wong G.K."/>
            <person name="Yang H."/>
        </authorList>
    </citation>
    <scope>NUCLEOTIDE SEQUENCE [LARGE SCALE GENOMIC DNA]</scope>
</reference>
<dbReference type="Proteomes" id="UP000007752">
    <property type="component" value="Chromosome 2"/>
</dbReference>
<dbReference type="EMBL" id="CM000139">
    <property type="protein sequence ID" value="EEE56360.1"/>
    <property type="molecule type" value="Genomic_DNA"/>
</dbReference>
<organism evidence="1">
    <name type="scientific">Oryza sativa subsp. japonica</name>
    <name type="common">Rice</name>
    <dbReference type="NCBI Taxonomy" id="39947"/>
    <lineage>
        <taxon>Eukaryota</taxon>
        <taxon>Viridiplantae</taxon>
        <taxon>Streptophyta</taxon>
        <taxon>Embryophyta</taxon>
        <taxon>Tracheophyta</taxon>
        <taxon>Spermatophyta</taxon>
        <taxon>Magnoliopsida</taxon>
        <taxon>Liliopsida</taxon>
        <taxon>Poales</taxon>
        <taxon>Poaceae</taxon>
        <taxon>BOP clade</taxon>
        <taxon>Oryzoideae</taxon>
        <taxon>Oryzeae</taxon>
        <taxon>Oryzinae</taxon>
        <taxon>Oryza</taxon>
        <taxon>Oryza sativa</taxon>
    </lineage>
</organism>
<evidence type="ECO:0000313" key="1">
    <source>
        <dbReference type="EMBL" id="EEE56360.1"/>
    </source>
</evidence>
<reference evidence="1" key="2">
    <citation type="submission" date="2008-12" db="EMBL/GenBank/DDBJ databases">
        <title>Improved gene annotation of the rice (Oryza sativa) genomes.</title>
        <authorList>
            <person name="Wang J."/>
            <person name="Li R."/>
            <person name="Fan W."/>
            <person name="Huang Q."/>
            <person name="Zhang J."/>
            <person name="Zhou Y."/>
            <person name="Hu Y."/>
            <person name="Zi S."/>
            <person name="Li J."/>
            <person name="Ni P."/>
            <person name="Zheng H."/>
            <person name="Zhang Y."/>
            <person name="Zhao M."/>
            <person name="Hao Q."/>
            <person name="McDermott J."/>
            <person name="Samudrala R."/>
            <person name="Kristiansen K."/>
            <person name="Wong G.K.-S."/>
        </authorList>
    </citation>
    <scope>NUCLEOTIDE SEQUENCE</scope>
</reference>
<proteinExistence type="predicted"/>
<name>B9F363_ORYSJ</name>
<gene>
    <name evidence="1" type="ORF">OsJ_05490</name>
</gene>
<dbReference type="AlphaFoldDB" id="B9F363"/>